<comment type="caution">
    <text evidence="3">The sequence shown here is derived from an EMBL/GenBank/DDBJ whole genome shotgun (WGS) entry which is preliminary data.</text>
</comment>
<evidence type="ECO:0000256" key="1">
    <source>
        <dbReference type="ARBA" id="ARBA00009129"/>
    </source>
</evidence>
<dbReference type="PANTHER" id="PTHR34977:SF1">
    <property type="entry name" value="UPF0337 PROTEIN YJBJ"/>
    <property type="match status" value="1"/>
</dbReference>
<feature type="domain" description="CsbD-like" evidence="2">
    <location>
        <begin position="5"/>
        <end position="55"/>
    </location>
</feature>
<dbReference type="Gene3D" id="1.10.1470.10">
    <property type="entry name" value="YjbJ"/>
    <property type="match status" value="1"/>
</dbReference>
<name>A0ABV8CTU4_9STRE</name>
<accession>A0ABV8CTU4</accession>
<reference evidence="4" key="1">
    <citation type="journal article" date="2019" name="Int. J. Syst. Evol. Microbiol.">
        <title>The Global Catalogue of Microorganisms (GCM) 10K type strain sequencing project: providing services to taxonomists for standard genome sequencing and annotation.</title>
        <authorList>
            <consortium name="The Broad Institute Genomics Platform"/>
            <consortium name="The Broad Institute Genome Sequencing Center for Infectious Disease"/>
            <person name="Wu L."/>
            <person name="Ma J."/>
        </authorList>
    </citation>
    <scope>NUCLEOTIDE SEQUENCE [LARGE SCALE GENOMIC DNA]</scope>
    <source>
        <strain evidence="4">CCUG 67170</strain>
    </source>
</reference>
<dbReference type="Proteomes" id="UP001595807">
    <property type="component" value="Unassembled WGS sequence"/>
</dbReference>
<dbReference type="PANTHER" id="PTHR34977">
    <property type="entry name" value="UPF0337 PROTEIN YJBJ"/>
    <property type="match status" value="1"/>
</dbReference>
<dbReference type="InterPro" id="IPR050423">
    <property type="entry name" value="UPF0337_stress_rsp"/>
</dbReference>
<sequence>MSEEKFSAKLDQVVGSVKEGFGKLTDDKKVEVEGKVDQLVGKLKEGFADAKESVEGLVDGVEKHIDELKTKKSTNDTIGSEDANR</sequence>
<evidence type="ECO:0000313" key="4">
    <source>
        <dbReference type="Proteomes" id="UP001595807"/>
    </source>
</evidence>
<gene>
    <name evidence="3" type="ORF">ACFORF_01030</name>
</gene>
<dbReference type="EMBL" id="JBHRZV010000004">
    <property type="protein sequence ID" value="MFC3927218.1"/>
    <property type="molecule type" value="Genomic_DNA"/>
</dbReference>
<comment type="similarity">
    <text evidence="1">Belongs to the UPF0337 (CsbD) family.</text>
</comment>
<evidence type="ECO:0000313" key="3">
    <source>
        <dbReference type="EMBL" id="MFC3927218.1"/>
    </source>
</evidence>
<proteinExistence type="inferred from homology"/>
<protein>
    <submittedName>
        <fullName evidence="3">CsbD family protein</fullName>
    </submittedName>
</protein>
<dbReference type="Pfam" id="PF05532">
    <property type="entry name" value="CsbD"/>
    <property type="match status" value="1"/>
</dbReference>
<dbReference type="SUPFAM" id="SSF69047">
    <property type="entry name" value="Hypothetical protein YjbJ"/>
    <property type="match status" value="1"/>
</dbReference>
<dbReference type="InterPro" id="IPR008462">
    <property type="entry name" value="CsbD"/>
</dbReference>
<evidence type="ECO:0000259" key="2">
    <source>
        <dbReference type="Pfam" id="PF05532"/>
    </source>
</evidence>
<keyword evidence="4" id="KW-1185">Reference proteome</keyword>
<organism evidence="3 4">
    <name type="scientific">Streptococcus caprae</name>
    <dbReference type="NCBI Taxonomy" id="1640501"/>
    <lineage>
        <taxon>Bacteria</taxon>
        <taxon>Bacillati</taxon>
        <taxon>Bacillota</taxon>
        <taxon>Bacilli</taxon>
        <taxon>Lactobacillales</taxon>
        <taxon>Streptococcaceae</taxon>
        <taxon>Streptococcus</taxon>
    </lineage>
</organism>
<dbReference type="RefSeq" id="WP_380424479.1">
    <property type="nucleotide sequence ID" value="NZ_JBHRZV010000004.1"/>
</dbReference>
<dbReference type="InterPro" id="IPR036629">
    <property type="entry name" value="YjbJ_sf"/>
</dbReference>